<dbReference type="InterPro" id="IPR000033">
    <property type="entry name" value="LDLR_classB_rpt"/>
</dbReference>
<dbReference type="GO" id="GO:0017147">
    <property type="term" value="F:Wnt-protein binding"/>
    <property type="evidence" value="ECO:0007669"/>
    <property type="project" value="TreeGrafter"/>
</dbReference>
<dbReference type="GO" id="GO:0005886">
    <property type="term" value="C:plasma membrane"/>
    <property type="evidence" value="ECO:0007669"/>
    <property type="project" value="TreeGrafter"/>
</dbReference>
<keyword evidence="5" id="KW-0325">Glycoprotein</keyword>
<dbReference type="SMART" id="SM00135">
    <property type="entry name" value="LY"/>
    <property type="match status" value="3"/>
</dbReference>
<dbReference type="PANTHER" id="PTHR46513">
    <property type="entry name" value="VITELLOGENIN RECEPTOR-LIKE PROTEIN-RELATED-RELATED"/>
    <property type="match status" value="1"/>
</dbReference>
<protein>
    <recommendedName>
        <fullName evidence="8">DUF5050 domain-containing protein</fullName>
    </recommendedName>
</protein>
<dbReference type="InterPro" id="IPR050778">
    <property type="entry name" value="Cueball_EGF_LRP_Nidogen"/>
</dbReference>
<dbReference type="FunFam" id="2.120.10.30:FF:000241">
    <property type="entry name" value="Low-density lipoprotein receptor-related protein 6"/>
    <property type="match status" value="1"/>
</dbReference>
<keyword evidence="1" id="KW-0245">EGF-like domain</keyword>
<evidence type="ECO:0000256" key="2">
    <source>
        <dbReference type="ARBA" id="ARBA00022729"/>
    </source>
</evidence>
<gene>
    <name evidence="7" type="ORF">g.38105</name>
</gene>
<reference evidence="7" key="1">
    <citation type="submission" date="2015-11" db="EMBL/GenBank/DDBJ databases">
        <title>De novo transcriptome assembly of four potential Pierce s Disease insect vectors from Arizona vineyards.</title>
        <authorList>
            <person name="Tassone E.E."/>
        </authorList>
    </citation>
    <scope>NUCLEOTIDE SEQUENCE</scope>
</reference>
<keyword evidence="4" id="KW-1015">Disulfide bond</keyword>
<keyword evidence="3" id="KW-0677">Repeat</keyword>
<dbReference type="Pfam" id="PF00058">
    <property type="entry name" value="Ldl_recept_b"/>
    <property type="match status" value="2"/>
</dbReference>
<dbReference type="PANTHER" id="PTHR46513:SF13">
    <property type="entry name" value="EGF-LIKE DOMAIN-CONTAINING PROTEIN"/>
    <property type="match status" value="1"/>
</dbReference>
<feature type="non-terminal residue" evidence="7">
    <location>
        <position position="170"/>
    </location>
</feature>
<feature type="repeat" description="LDL-receptor class B" evidence="6">
    <location>
        <begin position="27"/>
        <end position="70"/>
    </location>
</feature>
<dbReference type="Gene3D" id="2.120.10.30">
    <property type="entry name" value="TolB, C-terminal domain"/>
    <property type="match status" value="1"/>
</dbReference>
<keyword evidence="2" id="KW-0732">Signal</keyword>
<accession>A0A1B6FS00</accession>
<evidence type="ECO:0008006" key="8">
    <source>
        <dbReference type="Google" id="ProtNLM"/>
    </source>
</evidence>
<name>A0A1B6FS00_9HEMI</name>
<sequence length="170" mass="19294">LDGSNRKTIFSDNLDEPRAIVVDPHSRYIFWSDWGSTPKLERAVLDGSDRQTIVSSDISWPNGMTLDLDKKIIYWVDGKLATISSCDYNGSNQKSLLGSTVFSFHPFSITSFQDKLYWTDWVTQSLFQINKDSVNVLTRLANHSTTIQMRPNQVKVVHSYLQPEGENSCA</sequence>
<dbReference type="InterPro" id="IPR011042">
    <property type="entry name" value="6-blade_b-propeller_TolB-like"/>
</dbReference>
<evidence type="ECO:0000256" key="1">
    <source>
        <dbReference type="ARBA" id="ARBA00022536"/>
    </source>
</evidence>
<dbReference type="AlphaFoldDB" id="A0A1B6FS00"/>
<evidence type="ECO:0000256" key="4">
    <source>
        <dbReference type="ARBA" id="ARBA00023157"/>
    </source>
</evidence>
<evidence type="ECO:0000313" key="7">
    <source>
        <dbReference type="EMBL" id="JAS52939.1"/>
    </source>
</evidence>
<evidence type="ECO:0000256" key="6">
    <source>
        <dbReference type="PROSITE-ProRule" id="PRU00461"/>
    </source>
</evidence>
<organism evidence="7">
    <name type="scientific">Cuerna arida</name>
    <dbReference type="NCBI Taxonomy" id="1464854"/>
    <lineage>
        <taxon>Eukaryota</taxon>
        <taxon>Metazoa</taxon>
        <taxon>Ecdysozoa</taxon>
        <taxon>Arthropoda</taxon>
        <taxon>Hexapoda</taxon>
        <taxon>Insecta</taxon>
        <taxon>Pterygota</taxon>
        <taxon>Neoptera</taxon>
        <taxon>Paraneoptera</taxon>
        <taxon>Hemiptera</taxon>
        <taxon>Auchenorrhyncha</taxon>
        <taxon>Membracoidea</taxon>
        <taxon>Cicadellidae</taxon>
        <taxon>Cicadellinae</taxon>
        <taxon>Proconiini</taxon>
        <taxon>Cuerna</taxon>
    </lineage>
</organism>
<dbReference type="EMBL" id="GECZ01016830">
    <property type="protein sequence ID" value="JAS52939.1"/>
    <property type="molecule type" value="Transcribed_RNA"/>
</dbReference>
<evidence type="ECO:0000256" key="5">
    <source>
        <dbReference type="ARBA" id="ARBA00023180"/>
    </source>
</evidence>
<dbReference type="PROSITE" id="PS51120">
    <property type="entry name" value="LDLRB"/>
    <property type="match status" value="1"/>
</dbReference>
<feature type="non-terminal residue" evidence="7">
    <location>
        <position position="1"/>
    </location>
</feature>
<dbReference type="GO" id="GO:0042813">
    <property type="term" value="F:Wnt receptor activity"/>
    <property type="evidence" value="ECO:0007669"/>
    <property type="project" value="TreeGrafter"/>
</dbReference>
<proteinExistence type="predicted"/>
<dbReference type="SUPFAM" id="SSF63825">
    <property type="entry name" value="YWTD domain"/>
    <property type="match status" value="1"/>
</dbReference>
<dbReference type="GO" id="GO:0060070">
    <property type="term" value="P:canonical Wnt signaling pathway"/>
    <property type="evidence" value="ECO:0007669"/>
    <property type="project" value="TreeGrafter"/>
</dbReference>
<evidence type="ECO:0000256" key="3">
    <source>
        <dbReference type="ARBA" id="ARBA00022737"/>
    </source>
</evidence>